<proteinExistence type="predicted"/>
<dbReference type="InterPro" id="IPR041916">
    <property type="entry name" value="Anti_sigma_zinc_sf"/>
</dbReference>
<gene>
    <name evidence="2" type="ORF">HMI49_42230</name>
</gene>
<dbReference type="Proteomes" id="UP000563426">
    <property type="component" value="Unassembled WGS sequence"/>
</dbReference>
<accession>A0A7Y4NY25</accession>
<feature type="domain" description="Putative zinc-finger" evidence="1">
    <location>
        <begin position="13"/>
        <end position="38"/>
    </location>
</feature>
<dbReference type="RefSeq" id="WP_171439265.1">
    <property type="nucleotide sequence ID" value="NZ_JABFJV010000599.1"/>
</dbReference>
<dbReference type="InterPro" id="IPR027383">
    <property type="entry name" value="Znf_put"/>
</dbReference>
<keyword evidence="3" id="KW-1185">Reference proteome</keyword>
<reference evidence="2 3" key="1">
    <citation type="submission" date="2020-05" db="EMBL/GenBank/DDBJ databases">
        <authorList>
            <person name="Whitworth D."/>
        </authorList>
    </citation>
    <scope>NUCLEOTIDE SEQUENCE [LARGE SCALE GENOMIC DNA]</scope>
    <source>
        <strain evidence="2 3">AB043B</strain>
    </source>
</reference>
<dbReference type="Gene3D" id="1.10.10.1320">
    <property type="entry name" value="Anti-sigma factor, zinc-finger domain"/>
    <property type="match status" value="1"/>
</dbReference>
<feature type="non-terminal residue" evidence="2">
    <location>
        <position position="91"/>
    </location>
</feature>
<evidence type="ECO:0000313" key="2">
    <source>
        <dbReference type="EMBL" id="NOK39802.1"/>
    </source>
</evidence>
<name>A0A7Y4NY25_9BACT</name>
<dbReference type="Pfam" id="PF13490">
    <property type="entry name" value="zf-HC2"/>
    <property type="match status" value="1"/>
</dbReference>
<dbReference type="EMBL" id="JABFJV010000599">
    <property type="protein sequence ID" value="NOK39802.1"/>
    <property type="molecule type" value="Genomic_DNA"/>
</dbReference>
<protein>
    <recommendedName>
        <fullName evidence="1">Putative zinc-finger domain-containing protein</fullName>
    </recommendedName>
</protein>
<comment type="caution">
    <text evidence="2">The sequence shown here is derived from an EMBL/GenBank/DDBJ whole genome shotgun (WGS) entry which is preliminary data.</text>
</comment>
<sequence>MMSACPESSVWPQLVDRQLSEEEAQALRDHARGCARCQAELRETEALVTRLAAPLEPAAPTEEAVARVMRRVHAGAAERRVTPPRAWPWVG</sequence>
<evidence type="ECO:0000313" key="3">
    <source>
        <dbReference type="Proteomes" id="UP000563426"/>
    </source>
</evidence>
<organism evidence="2 3">
    <name type="scientific">Corallococcus exercitus</name>
    <dbReference type="NCBI Taxonomy" id="2316736"/>
    <lineage>
        <taxon>Bacteria</taxon>
        <taxon>Pseudomonadati</taxon>
        <taxon>Myxococcota</taxon>
        <taxon>Myxococcia</taxon>
        <taxon>Myxococcales</taxon>
        <taxon>Cystobacterineae</taxon>
        <taxon>Myxococcaceae</taxon>
        <taxon>Corallococcus</taxon>
    </lineage>
</organism>
<dbReference type="AlphaFoldDB" id="A0A7Y4NY25"/>
<evidence type="ECO:0000259" key="1">
    <source>
        <dbReference type="Pfam" id="PF13490"/>
    </source>
</evidence>